<feature type="region of interest" description="Disordered" evidence="1">
    <location>
        <begin position="84"/>
        <end position="103"/>
    </location>
</feature>
<feature type="compositionally biased region" description="Gly residues" evidence="1">
    <location>
        <begin position="37"/>
        <end position="54"/>
    </location>
</feature>
<keyword evidence="3" id="KW-1185">Reference proteome</keyword>
<comment type="caution">
    <text evidence="2">The sequence shown here is derived from an EMBL/GenBank/DDBJ whole genome shotgun (WGS) entry which is preliminary data.</text>
</comment>
<sequence length="103" mass="10695">MRGGGCAPPKPEPPVREWAGRVGCRVDSARSRDGRVGRGAGSVDGPGFRVGRGAGFVVDTPVRDAVGRRVVGDLRRAVRAAAPGLRRTAHPAAAYLPTKEGAR</sequence>
<evidence type="ECO:0000313" key="2">
    <source>
        <dbReference type="EMBL" id="MDQ1124299.1"/>
    </source>
</evidence>
<dbReference type="EMBL" id="JAUTBF010000001">
    <property type="protein sequence ID" value="MDQ1124299.1"/>
    <property type="molecule type" value="Genomic_DNA"/>
</dbReference>
<gene>
    <name evidence="2" type="ORF">QE412_002872</name>
</gene>
<name>A0ABU0TXB2_MICTR</name>
<feature type="region of interest" description="Disordered" evidence="1">
    <location>
        <begin position="29"/>
        <end position="54"/>
    </location>
</feature>
<proteinExistence type="predicted"/>
<evidence type="ECO:0000256" key="1">
    <source>
        <dbReference type="SAM" id="MobiDB-lite"/>
    </source>
</evidence>
<reference evidence="2 3" key="1">
    <citation type="submission" date="2023-07" db="EMBL/GenBank/DDBJ databases">
        <title>Functional and genomic diversity of the sorghum phyllosphere microbiome.</title>
        <authorList>
            <person name="Shade A."/>
        </authorList>
    </citation>
    <scope>NUCLEOTIDE SEQUENCE [LARGE SCALE GENOMIC DNA]</scope>
    <source>
        <strain evidence="2 3">SORGH_AS_1207</strain>
    </source>
</reference>
<protein>
    <submittedName>
        <fullName evidence="2">Uncharacterized protein</fullName>
    </submittedName>
</protein>
<organism evidence="2 3">
    <name type="scientific">Microbacterium trichothecenolyticum</name>
    <name type="common">Aureobacterium trichothecenolyticum</name>
    <dbReference type="NCBI Taxonomy" id="69370"/>
    <lineage>
        <taxon>Bacteria</taxon>
        <taxon>Bacillati</taxon>
        <taxon>Actinomycetota</taxon>
        <taxon>Actinomycetes</taxon>
        <taxon>Micrococcales</taxon>
        <taxon>Microbacteriaceae</taxon>
        <taxon>Microbacterium</taxon>
    </lineage>
</organism>
<dbReference type="Proteomes" id="UP001226691">
    <property type="component" value="Unassembled WGS sequence"/>
</dbReference>
<evidence type="ECO:0000313" key="3">
    <source>
        <dbReference type="Proteomes" id="UP001226691"/>
    </source>
</evidence>
<accession>A0ABU0TXB2</accession>